<dbReference type="EMBL" id="LIZY01000044">
    <property type="protein sequence ID" value="KPJ64070.1"/>
    <property type="molecule type" value="Genomic_DNA"/>
</dbReference>
<gene>
    <name evidence="2" type="ORF">AMK68_02420</name>
</gene>
<proteinExistence type="predicted"/>
<keyword evidence="1" id="KW-0472">Membrane</keyword>
<name>A0A0S7XNX7_9BACT</name>
<accession>A0A0S7XNX7</accession>
<sequence length="131" mass="13766">MVAIGALVGGDLVFRFLRRRSTGAWLRRFRGAPLEAAAALAWIGMGPGTVALRIATAGSSLALITLAQCWLRGNGDAVAVALYRSALRRSTGAPVPGPRRSGLLGWLVLLLTFATLTLLAIIATQAVCIRQ</sequence>
<keyword evidence="1" id="KW-0812">Transmembrane</keyword>
<dbReference type="AlphaFoldDB" id="A0A0S7XNX7"/>
<protein>
    <submittedName>
        <fullName evidence="2">Uncharacterized protein</fullName>
    </submittedName>
</protein>
<comment type="caution">
    <text evidence="2">The sequence shown here is derived from an EMBL/GenBank/DDBJ whole genome shotgun (WGS) entry which is preliminary data.</text>
</comment>
<dbReference type="Proteomes" id="UP000052020">
    <property type="component" value="Unassembled WGS sequence"/>
</dbReference>
<evidence type="ECO:0000313" key="2">
    <source>
        <dbReference type="EMBL" id="KPJ64070.1"/>
    </source>
</evidence>
<keyword evidence="1" id="KW-1133">Transmembrane helix</keyword>
<feature type="transmembrane region" description="Helical" evidence="1">
    <location>
        <begin position="103"/>
        <end position="129"/>
    </location>
</feature>
<organism evidence="2 3">
    <name type="scientific">candidate division KD3-62 bacterium DG_56</name>
    <dbReference type="NCBI Taxonomy" id="1704032"/>
    <lineage>
        <taxon>Bacteria</taxon>
        <taxon>candidate division KD3-62</taxon>
    </lineage>
</organism>
<evidence type="ECO:0000313" key="3">
    <source>
        <dbReference type="Proteomes" id="UP000052020"/>
    </source>
</evidence>
<evidence type="ECO:0000256" key="1">
    <source>
        <dbReference type="SAM" id="Phobius"/>
    </source>
</evidence>
<reference evidence="2 3" key="1">
    <citation type="journal article" date="2015" name="Microbiome">
        <title>Genomic resolution of linkages in carbon, nitrogen, and sulfur cycling among widespread estuary sediment bacteria.</title>
        <authorList>
            <person name="Baker B.J."/>
            <person name="Lazar C.S."/>
            <person name="Teske A.P."/>
            <person name="Dick G.J."/>
        </authorList>
    </citation>
    <scope>NUCLEOTIDE SEQUENCE [LARGE SCALE GENOMIC DNA]</scope>
    <source>
        <strain evidence="2">DG_56</strain>
    </source>
</reference>